<feature type="region of interest" description="Disordered" evidence="1">
    <location>
        <begin position="1593"/>
        <end position="1627"/>
    </location>
</feature>
<keyword evidence="3" id="KW-1185">Reference proteome</keyword>
<protein>
    <submittedName>
        <fullName evidence="2">Uncharacterized LOC110966318</fullName>
    </submittedName>
</protein>
<reference evidence="2" key="2">
    <citation type="submission" date="2025-09" db="UniProtKB">
        <authorList>
            <consortium name="Ensembl"/>
        </authorList>
    </citation>
    <scope>IDENTIFICATION</scope>
</reference>
<feature type="compositionally biased region" description="Basic and acidic residues" evidence="1">
    <location>
        <begin position="1606"/>
        <end position="1622"/>
    </location>
</feature>
<feature type="region of interest" description="Disordered" evidence="1">
    <location>
        <begin position="702"/>
        <end position="727"/>
    </location>
</feature>
<feature type="compositionally biased region" description="Basic and acidic residues" evidence="1">
    <location>
        <begin position="1454"/>
        <end position="1463"/>
    </location>
</feature>
<feature type="compositionally biased region" description="Polar residues" evidence="1">
    <location>
        <begin position="715"/>
        <end position="727"/>
    </location>
</feature>
<accession>A0A3Q1G6P6</accession>
<organism evidence="2 3">
    <name type="scientific">Acanthochromis polyacanthus</name>
    <name type="common">spiny chromis</name>
    <dbReference type="NCBI Taxonomy" id="80966"/>
    <lineage>
        <taxon>Eukaryota</taxon>
        <taxon>Metazoa</taxon>
        <taxon>Chordata</taxon>
        <taxon>Craniata</taxon>
        <taxon>Vertebrata</taxon>
        <taxon>Euteleostomi</taxon>
        <taxon>Actinopterygii</taxon>
        <taxon>Neopterygii</taxon>
        <taxon>Teleostei</taxon>
        <taxon>Neoteleostei</taxon>
        <taxon>Acanthomorphata</taxon>
        <taxon>Ovalentaria</taxon>
        <taxon>Pomacentridae</taxon>
        <taxon>Acanthochromis</taxon>
    </lineage>
</organism>
<dbReference type="PANTHER" id="PTHR13944:SF18">
    <property type="entry name" value="A-KINASE ANCHOR PROTEIN 13"/>
    <property type="match status" value="1"/>
</dbReference>
<evidence type="ECO:0000256" key="1">
    <source>
        <dbReference type="SAM" id="MobiDB-lite"/>
    </source>
</evidence>
<dbReference type="Proteomes" id="UP000257200">
    <property type="component" value="Unplaced"/>
</dbReference>
<dbReference type="InParanoid" id="A0A3Q1G6P6"/>
<evidence type="ECO:0000313" key="2">
    <source>
        <dbReference type="Ensembl" id="ENSAPOP00000026286.1"/>
    </source>
</evidence>
<feature type="compositionally biased region" description="Polar residues" evidence="1">
    <location>
        <begin position="385"/>
        <end position="394"/>
    </location>
</feature>
<evidence type="ECO:0000313" key="3">
    <source>
        <dbReference type="Proteomes" id="UP000257200"/>
    </source>
</evidence>
<feature type="region of interest" description="Disordered" evidence="1">
    <location>
        <begin position="564"/>
        <end position="640"/>
    </location>
</feature>
<feature type="region of interest" description="Disordered" evidence="1">
    <location>
        <begin position="385"/>
        <end position="405"/>
    </location>
</feature>
<dbReference type="GO" id="GO:0035023">
    <property type="term" value="P:regulation of Rho protein signal transduction"/>
    <property type="evidence" value="ECO:0007669"/>
    <property type="project" value="TreeGrafter"/>
</dbReference>
<reference evidence="2" key="1">
    <citation type="submission" date="2025-08" db="UniProtKB">
        <authorList>
            <consortium name="Ensembl"/>
        </authorList>
    </citation>
    <scope>IDENTIFICATION</scope>
</reference>
<dbReference type="STRING" id="80966.ENSAPOP00000026286"/>
<dbReference type="Ensembl" id="ENSAPOT00000004115.1">
    <property type="protein sequence ID" value="ENSAPOP00000026286.1"/>
    <property type="gene ID" value="ENSAPOG00000009961.1"/>
</dbReference>
<dbReference type="GeneTree" id="ENSGT00940000154146"/>
<name>A0A3Q1G6P6_9TELE</name>
<feature type="compositionally biased region" description="Basic residues" evidence="1">
    <location>
        <begin position="819"/>
        <end position="832"/>
    </location>
</feature>
<feature type="compositionally biased region" description="Basic and acidic residues" evidence="1">
    <location>
        <begin position="1133"/>
        <end position="1143"/>
    </location>
</feature>
<feature type="region of interest" description="Disordered" evidence="1">
    <location>
        <begin position="742"/>
        <end position="851"/>
    </location>
</feature>
<feature type="region of interest" description="Disordered" evidence="1">
    <location>
        <begin position="1443"/>
        <end position="1463"/>
    </location>
</feature>
<feature type="compositionally biased region" description="Low complexity" evidence="1">
    <location>
        <begin position="836"/>
        <end position="851"/>
    </location>
</feature>
<feature type="region of interest" description="Disordered" evidence="1">
    <location>
        <begin position="422"/>
        <end position="487"/>
    </location>
</feature>
<feature type="compositionally biased region" description="Basic and acidic residues" evidence="1">
    <location>
        <begin position="1150"/>
        <end position="1163"/>
    </location>
</feature>
<feature type="compositionally biased region" description="Basic residues" evidence="1">
    <location>
        <begin position="438"/>
        <end position="447"/>
    </location>
</feature>
<feature type="region of interest" description="Disordered" evidence="1">
    <location>
        <begin position="1133"/>
        <end position="1171"/>
    </location>
</feature>
<dbReference type="InterPro" id="IPR051632">
    <property type="entry name" value="Rho_GEF"/>
</dbReference>
<feature type="region of interest" description="Disordered" evidence="1">
    <location>
        <begin position="1753"/>
        <end position="1783"/>
    </location>
</feature>
<feature type="compositionally biased region" description="Low complexity" evidence="1">
    <location>
        <begin position="564"/>
        <end position="577"/>
    </location>
</feature>
<proteinExistence type="predicted"/>
<sequence length="1788" mass="197601">MRLNPQHAPLYGECVLTVQLDHEDVNNVEEEEEVEFYLIFSGSTQRHVSSTLPVNHFTLQAVCPAHNICEQVLVTLCLARPDGPVDTQSQETFYFVQDLALDMAHFLIDSTAPQEASLLDDEQIPLKECEKLDESLALALKHISLPHHRSAPGALPQTDIDRQMDNQTQTVTVMDTCTQVNTHRNGAEIRQETWMDISPLQNSCPVVSQSQQLSSLMHLAASHGLKTVALFLLQQPGGKDALKRTNTQGQTPACLAKIRGHQLLVELFTQYETFSDVQVEAEEKLHFYPGGRVFQHHENLGTYTLTFSSLLQRERAAEEDSSGGCVLQKTVKELRRLIHHHRVSKDKSDFAPPHVSINKEVVCSACGLQSCCNGQQDIGNIDNCSAKTEKQGSAPSLEERTQGEDSAVVTHTSGCLCQSQEAVREQKGTPAANSPSGQKKKKNKKTTTKATRSATEPQGNNTCTSESSRRTAQKSTKKPRSATVSPREQAVAFLIGDSGAAKNQCSPGTQETLLAVKPVLVPSGDGKCAGRKAVALPTTTVTEKQEGEKWEVELLMCEREIETGTEIQTEQRGTQSLKAEEALESAAERTAFMGQEQSQDPQQSQSDTDEPSQPHPINKGPQCGTRTSPRSPDVEGTHRRMLWRDGGWIGNRMGSFPEPTGKTVWYQGENFDQGANEESIRKEINSRSVWYDTDTVDEQKHGQLKGMGEQRECDLSSTQASGFSSHQQLEQGLNFHQLSAALSHQHATGTQPALSHGPDGQRQEAHRSQREEEVRSDWKEERVEGCREDVCNRETTNSRKSSETTEGGDEKPEREERRAKGKKKRRKKRGKKGNAEAKLTSSSSVESQSQIEIQTHTDQVTNLNAQFGTQSVFKADIEPVTASGPTHRDEAEKDAMHLPRWTEVQTRTDSDITNSVCSFTTKLVSHTDDMETDLTETPASHTVETKELSEDKYMSFHGPDYYNPDSTIILSEVVETDISKVDTEKMSTVQPVAMELLDPTEQESEGPASVVQQTVDNVESKALSENEDLAVAGKATVSVNQRGLVKSYCPKELPVMHSDPTELTEDLFLLEFPEQKTLQSVDLRGRSVRFLESVHLPLEDRADASSRQIREGNADTTAGKYLEHCLASEMLRDQPHNEEKRNELWVGEEEAAKAKSRESKSEENDSSMVHVKKLYSTERRKQVKNTGFPSSDTEKEQKCEEDLVATAVAVVTVAIASAVTKIELSQNLVYSQSESQEAANGLPLEKDRNIASNERKQLASDVLNAVDTTQMTAKFLNKDSLPPIAVSPAETEHSHVELPNQSSSKAEANIQISEKSDFVELLCTETEKLPAALLNSKDKPKLDLSPLGDAPSVPQCDEEEIQTETTPNSLFACSLPKEGSLFNVQTEPLTEETEMTAAEVDSRAHTQTDILLHKESQHHRPVIDTRQDPVDAVCEESLTLMEHRDSKGQAVSPKEGDGQPLDSHDTYGGCFVEGCETEGQTNSACIAEESGSSDTHCHTKEHESHLQLVRTPCEGDITPLRFCSSTLSVTPSDLASVVNPIPEEPTTLVHVETGQIVSSTNTKLVTVEPCSASNQGKDPECVAVDDKDNVFKGLDKDSDTQDTVDTEERKRNRMKREVESKKSKMVTAEDAFQTEAEPFSAAEVAERDLESTRTQQIKRENDVLYPVQSSLECSSVPPCTDIHPDRGECVSVCLLHRDTVVKDSLEVIADLDDSVFKKPKEPLSFVRHMDEQVHISWSSTDDAFVQEAFSPSKGALSSSMPETAASQNSRLSWKSETEDRGKVHKLLF</sequence>
<feature type="compositionally biased region" description="Polar residues" evidence="1">
    <location>
        <begin position="452"/>
        <end position="466"/>
    </location>
</feature>
<feature type="compositionally biased region" description="Polar residues" evidence="1">
    <location>
        <begin position="742"/>
        <end position="753"/>
    </location>
</feature>
<dbReference type="PANTHER" id="PTHR13944">
    <property type="entry name" value="AGAP007712-PA"/>
    <property type="match status" value="1"/>
</dbReference>
<feature type="compositionally biased region" description="Low complexity" evidence="1">
    <location>
        <begin position="595"/>
        <end position="606"/>
    </location>
</feature>
<feature type="compositionally biased region" description="Basic residues" evidence="1">
    <location>
        <begin position="471"/>
        <end position="480"/>
    </location>
</feature>
<feature type="compositionally biased region" description="Polar residues" evidence="1">
    <location>
        <begin position="1755"/>
        <end position="1772"/>
    </location>
</feature>
<feature type="compositionally biased region" description="Basic and acidic residues" evidence="1">
    <location>
        <begin position="759"/>
        <end position="818"/>
    </location>
</feature>